<proteinExistence type="predicted"/>
<keyword evidence="1" id="KW-1133">Transmembrane helix</keyword>
<feature type="domain" description="DUF2062" evidence="2">
    <location>
        <begin position="2"/>
        <end position="133"/>
    </location>
</feature>
<protein>
    <recommendedName>
        <fullName evidence="2">DUF2062 domain-containing protein</fullName>
    </recommendedName>
</protein>
<dbReference type="Pfam" id="PF09835">
    <property type="entry name" value="DUF2062"/>
    <property type="match status" value="1"/>
</dbReference>
<feature type="transmembrane region" description="Helical" evidence="1">
    <location>
        <begin position="103"/>
        <end position="127"/>
    </location>
</feature>
<accession>A0A1H3UMD3</accession>
<dbReference type="Proteomes" id="UP000198935">
    <property type="component" value="Unassembled WGS sequence"/>
</dbReference>
<organism evidence="3 4">
    <name type="scientific">Evansella caseinilytica</name>
    <dbReference type="NCBI Taxonomy" id="1503961"/>
    <lineage>
        <taxon>Bacteria</taxon>
        <taxon>Bacillati</taxon>
        <taxon>Bacillota</taxon>
        <taxon>Bacilli</taxon>
        <taxon>Bacillales</taxon>
        <taxon>Bacillaceae</taxon>
        <taxon>Evansella</taxon>
    </lineage>
</organism>
<sequence>MLRLLRIKDKEHSIAIGFSIGVLINFIPTFGFGPVLSTISPKLVKGNPIAGFIGGVAFIWAFPFMFLLNVIVGKLLLHVSFARAVQAASEPAVMEVGFKLGKAFFLGMTVNLIFFGIAIYFVVYVIVKKFRREALMFVYKHWKI</sequence>
<name>A0A1H3UMD3_9BACI</name>
<gene>
    <name evidence="3" type="ORF">SAMN05421736_12355</name>
</gene>
<keyword evidence="1" id="KW-0472">Membrane</keyword>
<keyword evidence="4" id="KW-1185">Reference proteome</keyword>
<dbReference type="OrthoDB" id="2081705at2"/>
<dbReference type="EMBL" id="FNPI01000023">
    <property type="protein sequence ID" value="SDZ63497.1"/>
    <property type="molecule type" value="Genomic_DNA"/>
</dbReference>
<reference evidence="4" key="1">
    <citation type="submission" date="2016-10" db="EMBL/GenBank/DDBJ databases">
        <authorList>
            <person name="Varghese N."/>
            <person name="Submissions S."/>
        </authorList>
    </citation>
    <scope>NUCLEOTIDE SEQUENCE [LARGE SCALE GENOMIC DNA]</scope>
    <source>
        <strain evidence="4">SP</strain>
    </source>
</reference>
<evidence type="ECO:0000259" key="2">
    <source>
        <dbReference type="Pfam" id="PF09835"/>
    </source>
</evidence>
<dbReference type="InterPro" id="IPR018639">
    <property type="entry name" value="DUF2062"/>
</dbReference>
<evidence type="ECO:0000313" key="3">
    <source>
        <dbReference type="EMBL" id="SDZ63497.1"/>
    </source>
</evidence>
<feature type="transmembrane region" description="Helical" evidence="1">
    <location>
        <begin position="49"/>
        <end position="72"/>
    </location>
</feature>
<keyword evidence="1" id="KW-0812">Transmembrane</keyword>
<feature type="transmembrane region" description="Helical" evidence="1">
    <location>
        <begin position="12"/>
        <end position="37"/>
    </location>
</feature>
<evidence type="ECO:0000313" key="4">
    <source>
        <dbReference type="Proteomes" id="UP000198935"/>
    </source>
</evidence>
<evidence type="ECO:0000256" key="1">
    <source>
        <dbReference type="SAM" id="Phobius"/>
    </source>
</evidence>
<dbReference type="AlphaFoldDB" id="A0A1H3UMD3"/>